<evidence type="ECO:0000256" key="1">
    <source>
        <dbReference type="SAM" id="SignalP"/>
    </source>
</evidence>
<dbReference type="PANTHER" id="PTHR23150:SF19">
    <property type="entry name" value="FORMYLGLYCINE-GENERATING ENZYME"/>
    <property type="match status" value="1"/>
</dbReference>
<feature type="chain" id="PRO_5029786471" evidence="1">
    <location>
        <begin position="21"/>
        <end position="323"/>
    </location>
</feature>
<dbReference type="Gene3D" id="3.90.1580.10">
    <property type="entry name" value="paralog of FGE (formylglycine-generating enzyme)"/>
    <property type="match status" value="1"/>
</dbReference>
<dbReference type="Proteomes" id="UP000461730">
    <property type="component" value="Unassembled WGS sequence"/>
</dbReference>
<dbReference type="Pfam" id="PF03781">
    <property type="entry name" value="FGE-sulfatase"/>
    <property type="match status" value="1"/>
</dbReference>
<sequence length="323" mass="36214">MKNRLLALLLGTMLADTAFGQGSASPPFTAYAEKLPGTDLTFRMVPIPAGEVTLGSPAGEKGRKENEGPQKKVKIAAFWMGANEVTFEQYDVYSDPEKDKTPVPDGMTRPSPPYIDLTLGMGKMGGYPANSMSQYGALMYCRWLYAKTGVFYRLPTEAEWEYACRAGTTTAYPFGNDASQLKDYAWFAGNSDNKYHKVGELKPNAWGLYDMLGNVAEWTLDQYDDQYLQHAADTDPWNKPTAKTPRTIKGGNYQDAAEALRSASRLKSDINWNKRDPQIPKSFWWNADAPFVGFRLVRPLKQPTKEEATLFFEEVIDKYKGAR</sequence>
<feature type="signal peptide" evidence="1">
    <location>
        <begin position="1"/>
        <end position="20"/>
    </location>
</feature>
<reference evidence="3 4" key="1">
    <citation type="submission" date="2019-12" db="EMBL/GenBank/DDBJ databases">
        <title>Chitinophaga sp. strain ysch24 (GDMCC 1.1355), whole genome shotgun sequence.</title>
        <authorList>
            <person name="Zhang X."/>
        </authorList>
    </citation>
    <scope>NUCLEOTIDE SEQUENCE [LARGE SCALE GENOMIC DNA]</scope>
    <source>
        <strain evidence="4">ysch24</strain>
    </source>
</reference>
<dbReference type="RefSeq" id="WP_157304607.1">
    <property type="nucleotide sequence ID" value="NZ_WRXN01000001.1"/>
</dbReference>
<evidence type="ECO:0000313" key="4">
    <source>
        <dbReference type="Proteomes" id="UP000461730"/>
    </source>
</evidence>
<proteinExistence type="predicted"/>
<dbReference type="EMBL" id="WRXN01000001">
    <property type="protein sequence ID" value="MVT07198.1"/>
    <property type="molecule type" value="Genomic_DNA"/>
</dbReference>
<name>A0A7K1TYM1_9BACT</name>
<accession>A0A7K1TYM1</accession>
<dbReference type="PANTHER" id="PTHR23150">
    <property type="entry name" value="SULFATASE MODIFYING FACTOR 1, 2"/>
    <property type="match status" value="1"/>
</dbReference>
<evidence type="ECO:0000313" key="3">
    <source>
        <dbReference type="EMBL" id="MVT07198.1"/>
    </source>
</evidence>
<organism evidence="3 4">
    <name type="scientific">Chitinophaga tropicalis</name>
    <dbReference type="NCBI Taxonomy" id="2683588"/>
    <lineage>
        <taxon>Bacteria</taxon>
        <taxon>Pseudomonadati</taxon>
        <taxon>Bacteroidota</taxon>
        <taxon>Chitinophagia</taxon>
        <taxon>Chitinophagales</taxon>
        <taxon>Chitinophagaceae</taxon>
        <taxon>Chitinophaga</taxon>
    </lineage>
</organism>
<dbReference type="AlphaFoldDB" id="A0A7K1TYM1"/>
<dbReference type="InterPro" id="IPR016187">
    <property type="entry name" value="CTDL_fold"/>
</dbReference>
<dbReference type="GO" id="GO:0120147">
    <property type="term" value="F:formylglycine-generating oxidase activity"/>
    <property type="evidence" value="ECO:0007669"/>
    <property type="project" value="TreeGrafter"/>
</dbReference>
<protein>
    <submittedName>
        <fullName evidence="3">SUMF1/EgtB/PvdO family nonheme iron enzyme</fullName>
    </submittedName>
</protein>
<dbReference type="InterPro" id="IPR005532">
    <property type="entry name" value="SUMF_dom"/>
</dbReference>
<comment type="caution">
    <text evidence="3">The sequence shown here is derived from an EMBL/GenBank/DDBJ whole genome shotgun (WGS) entry which is preliminary data.</text>
</comment>
<dbReference type="SUPFAM" id="SSF56436">
    <property type="entry name" value="C-type lectin-like"/>
    <property type="match status" value="1"/>
</dbReference>
<gene>
    <name evidence="3" type="ORF">GO493_02915</name>
</gene>
<dbReference type="InterPro" id="IPR042095">
    <property type="entry name" value="SUMF_sf"/>
</dbReference>
<keyword evidence="1" id="KW-0732">Signal</keyword>
<evidence type="ECO:0000259" key="2">
    <source>
        <dbReference type="Pfam" id="PF03781"/>
    </source>
</evidence>
<dbReference type="InterPro" id="IPR051043">
    <property type="entry name" value="Sulfatase_Mod_Factor_Kinase"/>
</dbReference>
<keyword evidence="4" id="KW-1185">Reference proteome</keyword>
<feature type="domain" description="Sulfatase-modifying factor enzyme-like" evidence="2">
    <location>
        <begin position="43"/>
        <end position="274"/>
    </location>
</feature>